<accession>A0A1F6EGG1</accession>
<comment type="caution">
    <text evidence="1">The sequence shown here is derived from an EMBL/GenBank/DDBJ whole genome shotgun (WGS) entry which is preliminary data.</text>
</comment>
<dbReference type="AlphaFoldDB" id="A0A1F6EGG1"/>
<dbReference type="EMBL" id="MFLY01000034">
    <property type="protein sequence ID" value="OGG72738.1"/>
    <property type="molecule type" value="Genomic_DNA"/>
</dbReference>
<organism evidence="1 2">
    <name type="scientific">Candidatus Kaiserbacteria bacterium RIFCSPLOWO2_01_FULL_53_17</name>
    <dbReference type="NCBI Taxonomy" id="1798511"/>
    <lineage>
        <taxon>Bacteria</taxon>
        <taxon>Candidatus Kaiseribacteriota</taxon>
    </lineage>
</organism>
<sequence>MEEKYLPRQKGGRWAISREIGGRWLALIQDTPVDDPADAALVLWELGIELRLKNIRRYFPARRKGRCPTLELLELFAKLGSEKKEKCGV</sequence>
<proteinExistence type="predicted"/>
<name>A0A1F6EGG1_9BACT</name>
<dbReference type="Proteomes" id="UP000177306">
    <property type="component" value="Unassembled WGS sequence"/>
</dbReference>
<protein>
    <submittedName>
        <fullName evidence="1">Uncharacterized protein</fullName>
    </submittedName>
</protein>
<evidence type="ECO:0000313" key="2">
    <source>
        <dbReference type="Proteomes" id="UP000177306"/>
    </source>
</evidence>
<reference evidence="1 2" key="1">
    <citation type="journal article" date="2016" name="Nat. Commun.">
        <title>Thousands of microbial genomes shed light on interconnected biogeochemical processes in an aquifer system.</title>
        <authorList>
            <person name="Anantharaman K."/>
            <person name="Brown C.T."/>
            <person name="Hug L.A."/>
            <person name="Sharon I."/>
            <person name="Castelle C.J."/>
            <person name="Probst A.J."/>
            <person name="Thomas B.C."/>
            <person name="Singh A."/>
            <person name="Wilkins M.J."/>
            <person name="Karaoz U."/>
            <person name="Brodie E.L."/>
            <person name="Williams K.H."/>
            <person name="Hubbard S.S."/>
            <person name="Banfield J.F."/>
        </authorList>
    </citation>
    <scope>NUCLEOTIDE SEQUENCE [LARGE SCALE GENOMIC DNA]</scope>
</reference>
<evidence type="ECO:0000313" key="1">
    <source>
        <dbReference type="EMBL" id="OGG72738.1"/>
    </source>
</evidence>
<gene>
    <name evidence="1" type="ORF">A3A38_03700</name>
</gene>